<evidence type="ECO:0000313" key="2">
    <source>
        <dbReference type="Proteomes" id="UP001732700"/>
    </source>
</evidence>
<reference evidence="1" key="1">
    <citation type="submission" date="2021-05" db="EMBL/GenBank/DDBJ databases">
        <authorList>
            <person name="Scholz U."/>
            <person name="Mascher M."/>
            <person name="Fiebig A."/>
        </authorList>
    </citation>
    <scope>NUCLEOTIDE SEQUENCE [LARGE SCALE GENOMIC DNA]</scope>
</reference>
<protein>
    <submittedName>
        <fullName evidence="1">Uncharacterized protein</fullName>
    </submittedName>
</protein>
<keyword evidence="2" id="KW-1185">Reference proteome</keyword>
<evidence type="ECO:0000313" key="1">
    <source>
        <dbReference type="EnsemblPlants" id="AVESA.00010b.r2.7AG1198830.1.CDS"/>
    </source>
</evidence>
<accession>A0ACD5ZN58</accession>
<reference evidence="1" key="2">
    <citation type="submission" date="2025-09" db="UniProtKB">
        <authorList>
            <consortium name="EnsemblPlants"/>
        </authorList>
    </citation>
    <scope>IDENTIFICATION</scope>
</reference>
<dbReference type="EnsemblPlants" id="AVESA.00010b.r2.7AG1198830.1">
    <property type="protein sequence ID" value="AVESA.00010b.r2.7AG1198830.1.CDS"/>
    <property type="gene ID" value="AVESA.00010b.r2.7AG1198830"/>
</dbReference>
<proteinExistence type="predicted"/>
<sequence>MEIFLAHYAALSAVTLFIGWLVRWVYKWTNPPCHGVLPPGSMGFPIFGETFEFIKTNHSLDIPVYYRLRWKRYGPVFKSSVFGKRVVASMDAEVNRFVFQQDGKMFRAWYPGTTNSMMGKESISSYNGPSLHKYTRNMENRLLKYVLLEETEANVRQSLMDWAAEPSIEVKDRVATMIFDLMAKKLLGMGHDKSRKLKKNFDDFLQAIVSVPVYFPGTRFYRCLQGRKNLQKVLKDLIKERLRTPEKQNNDFLDQVVDELKSETGLIEEKFALDVLSALLFAGFATISSFMAVGMKLLTDNPGVVEALQEEHEAILKQREDISSGLTWDEYKSMTFTSQVTNEIARLGNVAPGIFRETLTDVNIKGYTIPAGWLVMISPTSVHLNPELFEDPMAFDPWRWQDDAKRATMLKNFMPYGGGKKLCTGAEFSRIQIAVFLHTLVTKYRWKEVKGGGVRRIADILLPKDYHIQVIPRVGQTS</sequence>
<dbReference type="Proteomes" id="UP001732700">
    <property type="component" value="Chromosome 7A"/>
</dbReference>
<organism evidence="1 2">
    <name type="scientific">Avena sativa</name>
    <name type="common">Oat</name>
    <dbReference type="NCBI Taxonomy" id="4498"/>
    <lineage>
        <taxon>Eukaryota</taxon>
        <taxon>Viridiplantae</taxon>
        <taxon>Streptophyta</taxon>
        <taxon>Embryophyta</taxon>
        <taxon>Tracheophyta</taxon>
        <taxon>Spermatophyta</taxon>
        <taxon>Magnoliopsida</taxon>
        <taxon>Liliopsida</taxon>
        <taxon>Poales</taxon>
        <taxon>Poaceae</taxon>
        <taxon>BOP clade</taxon>
        <taxon>Pooideae</taxon>
        <taxon>Poodae</taxon>
        <taxon>Poeae</taxon>
        <taxon>Poeae Chloroplast Group 1 (Aveneae type)</taxon>
        <taxon>Aveninae</taxon>
        <taxon>Avena</taxon>
    </lineage>
</organism>
<name>A0ACD5ZN58_AVESA</name>